<name>V6LEF6_9EUKA</name>
<dbReference type="PANTHER" id="PTHR11042:SF190">
    <property type="entry name" value="MITOSIS INHIBITOR PROTEIN KINASE MIK1"/>
    <property type="match status" value="1"/>
</dbReference>
<dbReference type="InterPro" id="IPR008271">
    <property type="entry name" value="Ser/Thr_kinase_AS"/>
</dbReference>
<dbReference type="EMBL" id="KI546151">
    <property type="protein sequence ID" value="EST42895.1"/>
    <property type="molecule type" value="Genomic_DNA"/>
</dbReference>
<sequence length="455" mass="51559">MKRSHFQNSLPPLLSPAPANNFSTSNRVVHHIKNKLNLTQTELSTDSPFQNLTISNPLGQGAFGVTFRVQDADGSNFAIKKTSKLRSGLQEAHNLTKITSETVIAAKNAWTESGHFFLQMELCDQNLSNVFIDSEQIIWAVAADISKAIMAVHKQLILHLDIKPDNILIRQLIKINDPMVESDIGFFSEGSPLINNKLSPETTLLKLNLSNLGSFSDHSLVTPRESYKSLKPLIQPQTTIFQLADFGNSVNFGEVDVKPGDARYLDPSFMHTLIPTIFCDIYSLGASLFEISTNQKLAKEGDFFKKFKEDPMSTIDYWPRSEDLQAAILELLNKTEIGEWRQKWGHKFPDREKVYEIIREIRKSEFSRVCRVKRSFTTSKHINKIFKLMLRLKRTGKCAFAINLIQKFVAGNRGPKFDELTEKDDIVDYLKYDEENKGFDGEGCELSVNGLDLSF</sequence>
<dbReference type="PROSITE" id="PS00108">
    <property type="entry name" value="PROTEIN_KINASE_ST"/>
    <property type="match status" value="1"/>
</dbReference>
<keyword evidence="1" id="KW-0808">Transferase</keyword>
<evidence type="ECO:0000256" key="1">
    <source>
        <dbReference type="ARBA" id="ARBA00022679"/>
    </source>
</evidence>
<dbReference type="PROSITE" id="PS50011">
    <property type="entry name" value="PROTEIN_KINASE_DOM"/>
    <property type="match status" value="1"/>
</dbReference>
<dbReference type="InterPro" id="IPR017441">
    <property type="entry name" value="Protein_kinase_ATP_BS"/>
</dbReference>
<dbReference type="Gene3D" id="1.10.510.10">
    <property type="entry name" value="Transferase(Phosphotransferase) domain 1"/>
    <property type="match status" value="1"/>
</dbReference>
<dbReference type="InterPro" id="IPR011009">
    <property type="entry name" value="Kinase-like_dom_sf"/>
</dbReference>
<evidence type="ECO:0000313" key="9">
    <source>
        <dbReference type="EMBL" id="EST42895.1"/>
    </source>
</evidence>
<accession>V6LEF6</accession>
<evidence type="ECO:0000256" key="7">
    <source>
        <dbReference type="RuleBase" id="RU000304"/>
    </source>
</evidence>
<keyword evidence="11" id="KW-1185">Reference proteome</keyword>
<comment type="similarity">
    <text evidence="5">Belongs to the protein kinase superfamily. Ser/Thr protein kinase family. GCN2 subfamily.</text>
</comment>
<dbReference type="SUPFAM" id="SSF56112">
    <property type="entry name" value="Protein kinase-like (PK-like)"/>
    <property type="match status" value="1"/>
</dbReference>
<organism evidence="9">
    <name type="scientific">Spironucleus salmonicida</name>
    <dbReference type="NCBI Taxonomy" id="348837"/>
    <lineage>
        <taxon>Eukaryota</taxon>
        <taxon>Metamonada</taxon>
        <taxon>Diplomonadida</taxon>
        <taxon>Hexamitidae</taxon>
        <taxon>Hexamitinae</taxon>
        <taxon>Spironucleus</taxon>
    </lineage>
</organism>
<evidence type="ECO:0000256" key="2">
    <source>
        <dbReference type="ARBA" id="ARBA00022741"/>
    </source>
</evidence>
<dbReference type="GO" id="GO:0005737">
    <property type="term" value="C:cytoplasm"/>
    <property type="evidence" value="ECO:0007669"/>
    <property type="project" value="TreeGrafter"/>
</dbReference>
<dbReference type="PANTHER" id="PTHR11042">
    <property type="entry name" value="EUKARYOTIC TRANSLATION INITIATION FACTOR 2-ALPHA KINASE EIF2-ALPHA KINASE -RELATED"/>
    <property type="match status" value="1"/>
</dbReference>
<keyword evidence="7" id="KW-0723">Serine/threonine-protein kinase</keyword>
<dbReference type="SMART" id="SM00220">
    <property type="entry name" value="S_TKc"/>
    <property type="match status" value="1"/>
</dbReference>
<evidence type="ECO:0000256" key="4">
    <source>
        <dbReference type="ARBA" id="ARBA00022840"/>
    </source>
</evidence>
<dbReference type="GO" id="GO:0005524">
    <property type="term" value="F:ATP binding"/>
    <property type="evidence" value="ECO:0007669"/>
    <property type="project" value="UniProtKB-UniRule"/>
</dbReference>
<dbReference type="GO" id="GO:0005634">
    <property type="term" value="C:nucleus"/>
    <property type="evidence" value="ECO:0007669"/>
    <property type="project" value="TreeGrafter"/>
</dbReference>
<reference evidence="10" key="2">
    <citation type="submission" date="2020-12" db="EMBL/GenBank/DDBJ databases">
        <title>New Spironucleus salmonicida genome in near-complete chromosomes.</title>
        <authorList>
            <person name="Xu F."/>
            <person name="Kurt Z."/>
            <person name="Jimenez-Gonzalez A."/>
            <person name="Astvaldsson A."/>
            <person name="Andersson J.O."/>
            <person name="Svard S.G."/>
        </authorList>
    </citation>
    <scope>NUCLEOTIDE SEQUENCE</scope>
    <source>
        <strain evidence="10">ATCC 50377</strain>
    </source>
</reference>
<dbReference type="Pfam" id="PF00069">
    <property type="entry name" value="Pkinase"/>
    <property type="match status" value="1"/>
</dbReference>
<dbReference type="InterPro" id="IPR000719">
    <property type="entry name" value="Prot_kinase_dom"/>
</dbReference>
<evidence type="ECO:0000313" key="10">
    <source>
        <dbReference type="EMBL" id="KAH0574069.1"/>
    </source>
</evidence>
<dbReference type="PROSITE" id="PS00107">
    <property type="entry name" value="PROTEIN_KINASE_ATP"/>
    <property type="match status" value="1"/>
</dbReference>
<dbReference type="OrthoDB" id="5337378at2759"/>
<dbReference type="Gene3D" id="3.30.200.20">
    <property type="entry name" value="Phosphorylase Kinase, domain 1"/>
    <property type="match status" value="1"/>
</dbReference>
<evidence type="ECO:0000256" key="5">
    <source>
        <dbReference type="ARBA" id="ARBA00037982"/>
    </source>
</evidence>
<evidence type="ECO:0000256" key="3">
    <source>
        <dbReference type="ARBA" id="ARBA00022777"/>
    </source>
</evidence>
<keyword evidence="4 6" id="KW-0067">ATP-binding</keyword>
<dbReference type="Proteomes" id="UP000018208">
    <property type="component" value="Unassembled WGS sequence"/>
</dbReference>
<evidence type="ECO:0000256" key="6">
    <source>
        <dbReference type="PROSITE-ProRule" id="PRU10141"/>
    </source>
</evidence>
<reference evidence="9 10" key="1">
    <citation type="journal article" date="2014" name="PLoS Genet.">
        <title>The Genome of Spironucleus salmonicida Highlights a Fish Pathogen Adapted to Fluctuating Environments.</title>
        <authorList>
            <person name="Xu F."/>
            <person name="Jerlstrom-Hultqvist J."/>
            <person name="Einarsson E."/>
            <person name="Astvaldsson A."/>
            <person name="Svard S.G."/>
            <person name="Andersson J.O."/>
        </authorList>
    </citation>
    <scope>NUCLEOTIDE SEQUENCE</scope>
    <source>
        <strain evidence="10">ATCC 50377</strain>
    </source>
</reference>
<proteinExistence type="inferred from homology"/>
<evidence type="ECO:0000259" key="8">
    <source>
        <dbReference type="PROSITE" id="PS50011"/>
    </source>
</evidence>
<keyword evidence="2 6" id="KW-0547">Nucleotide-binding</keyword>
<feature type="binding site" evidence="6">
    <location>
        <position position="81"/>
    </location>
    <ligand>
        <name>ATP</name>
        <dbReference type="ChEBI" id="CHEBI:30616"/>
    </ligand>
</feature>
<dbReference type="EMBL" id="AUWU02000004">
    <property type="protein sequence ID" value="KAH0574069.1"/>
    <property type="molecule type" value="Genomic_DNA"/>
</dbReference>
<keyword evidence="3 9" id="KW-0418">Kinase</keyword>
<feature type="domain" description="Protein kinase" evidence="8">
    <location>
        <begin position="52"/>
        <end position="409"/>
    </location>
</feature>
<evidence type="ECO:0000313" key="11">
    <source>
        <dbReference type="Proteomes" id="UP000018208"/>
    </source>
</evidence>
<gene>
    <name evidence="9" type="ORF">SS50377_17428</name>
    <name evidence="10" type="ORF">SS50377_24008</name>
</gene>
<dbReference type="AlphaFoldDB" id="V6LEF6"/>
<dbReference type="VEuPathDB" id="GiardiaDB:SS50377_24008"/>
<protein>
    <submittedName>
        <fullName evidence="9">Kinase, WEE</fullName>
    </submittedName>
</protein>
<dbReference type="GO" id="GO:0004674">
    <property type="term" value="F:protein serine/threonine kinase activity"/>
    <property type="evidence" value="ECO:0007669"/>
    <property type="project" value="UniProtKB-KW"/>
</dbReference>
<dbReference type="InterPro" id="IPR050339">
    <property type="entry name" value="CC_SR_Kinase"/>
</dbReference>